<keyword evidence="4" id="KW-1185">Reference proteome</keyword>
<dbReference type="Proteomes" id="UP001408356">
    <property type="component" value="Unassembled WGS sequence"/>
</dbReference>
<evidence type="ECO:0000256" key="1">
    <source>
        <dbReference type="SAM" id="MobiDB-lite"/>
    </source>
</evidence>
<proteinExistence type="predicted"/>
<evidence type="ECO:0000313" key="4">
    <source>
        <dbReference type="Proteomes" id="UP001408356"/>
    </source>
</evidence>
<gene>
    <name evidence="3" type="ORF">SUNI508_09229</name>
</gene>
<organism evidence="3 4">
    <name type="scientific">Seiridium unicorne</name>
    <dbReference type="NCBI Taxonomy" id="138068"/>
    <lineage>
        <taxon>Eukaryota</taxon>
        <taxon>Fungi</taxon>
        <taxon>Dikarya</taxon>
        <taxon>Ascomycota</taxon>
        <taxon>Pezizomycotina</taxon>
        <taxon>Sordariomycetes</taxon>
        <taxon>Xylariomycetidae</taxon>
        <taxon>Amphisphaeriales</taxon>
        <taxon>Sporocadaceae</taxon>
        <taxon>Seiridium</taxon>
    </lineage>
</organism>
<reference evidence="3 4" key="1">
    <citation type="journal article" date="2024" name="J. Plant Pathol.">
        <title>Sequence and assembly of the genome of Seiridium unicorne, isolate CBS 538.82, causal agent of cypress canker disease.</title>
        <authorList>
            <person name="Scali E."/>
            <person name="Rocca G.D."/>
            <person name="Danti R."/>
            <person name="Garbelotto M."/>
            <person name="Barberini S."/>
            <person name="Baroncelli R."/>
            <person name="Emiliani G."/>
        </authorList>
    </citation>
    <scope>NUCLEOTIDE SEQUENCE [LARGE SCALE GENOMIC DNA]</scope>
    <source>
        <strain evidence="3 4">BM-138-508</strain>
    </source>
</reference>
<feature type="signal peptide" evidence="2">
    <location>
        <begin position="1"/>
        <end position="19"/>
    </location>
</feature>
<dbReference type="EMBL" id="JARVKF010000402">
    <property type="protein sequence ID" value="KAK9416990.1"/>
    <property type="molecule type" value="Genomic_DNA"/>
</dbReference>
<sequence>MASFLVFFLLALLPSIVSSQITTLQEILTTVQTVTEVKTITLAFPSEPTVLPVTLPTTYITDFATEVIASTLAITISTRTVIVPSSTETVQYTCHRGPTGSISCGYMPVSQTIDPDCTSSTSTHTVTSTVTYTDTYCPFGPVSTLDTPSSTSTSSCDISEDFSCLLPYLTYSATNTSSSHRVTSTGLPVETTGSSSPACEDTSSSSSTSLVKSTFSDSPYGKSSSSRSSLTTIPHITVSSSGGYYPAPTSSSSPVTAGTVVMKPWLGTKVLYGGLAFISMVMACFA</sequence>
<evidence type="ECO:0000256" key="2">
    <source>
        <dbReference type="SAM" id="SignalP"/>
    </source>
</evidence>
<keyword evidence="2" id="KW-0732">Signal</keyword>
<comment type="caution">
    <text evidence="3">The sequence shown here is derived from an EMBL/GenBank/DDBJ whole genome shotgun (WGS) entry which is preliminary data.</text>
</comment>
<feature type="chain" id="PRO_5046460016" evidence="2">
    <location>
        <begin position="20"/>
        <end position="286"/>
    </location>
</feature>
<protein>
    <submittedName>
        <fullName evidence="3">Uncharacterized protein</fullName>
    </submittedName>
</protein>
<feature type="compositionally biased region" description="Low complexity" evidence="1">
    <location>
        <begin position="194"/>
        <end position="229"/>
    </location>
</feature>
<evidence type="ECO:0000313" key="3">
    <source>
        <dbReference type="EMBL" id="KAK9416990.1"/>
    </source>
</evidence>
<name>A0ABR2UQN8_9PEZI</name>
<feature type="region of interest" description="Disordered" evidence="1">
    <location>
        <begin position="178"/>
        <end position="229"/>
    </location>
</feature>
<accession>A0ABR2UQN8</accession>